<dbReference type="AlphaFoldDB" id="A0A4Y2JZR5"/>
<proteinExistence type="predicted"/>
<evidence type="ECO:0000256" key="1">
    <source>
        <dbReference type="SAM" id="Phobius"/>
    </source>
</evidence>
<dbReference type="Proteomes" id="UP000499080">
    <property type="component" value="Unassembled WGS sequence"/>
</dbReference>
<dbReference type="EMBL" id="BGPR01004024">
    <property type="protein sequence ID" value="GBM95059.1"/>
    <property type="molecule type" value="Genomic_DNA"/>
</dbReference>
<keyword evidence="1" id="KW-0472">Membrane</keyword>
<name>A0A4Y2JZR5_ARAVE</name>
<evidence type="ECO:0000313" key="3">
    <source>
        <dbReference type="Proteomes" id="UP000499080"/>
    </source>
</evidence>
<reference evidence="2 3" key="1">
    <citation type="journal article" date="2019" name="Sci. Rep.">
        <title>Orb-weaving spider Araneus ventricosus genome elucidates the spidroin gene catalogue.</title>
        <authorList>
            <person name="Kono N."/>
            <person name="Nakamura H."/>
            <person name="Ohtoshi R."/>
            <person name="Moran D.A.P."/>
            <person name="Shinohara A."/>
            <person name="Yoshida Y."/>
            <person name="Fujiwara M."/>
            <person name="Mori M."/>
            <person name="Tomita M."/>
            <person name="Arakawa K."/>
        </authorList>
    </citation>
    <scope>NUCLEOTIDE SEQUENCE [LARGE SCALE GENOMIC DNA]</scope>
</reference>
<gene>
    <name evidence="2" type="ORF">AVEN_190459_1</name>
</gene>
<keyword evidence="1" id="KW-0812">Transmembrane</keyword>
<sequence length="96" mass="10811">MQDRRPVTESRGGKSLNLSQNFHLTFICYIKLCIFVSTIRLAVSSELFLGLDQNPVNPGIGVNYYGKIQKTTPRTLGNGLTFDHIFDDFVPRDCSN</sequence>
<comment type="caution">
    <text evidence="2">The sequence shown here is derived from an EMBL/GenBank/DDBJ whole genome shotgun (WGS) entry which is preliminary data.</text>
</comment>
<organism evidence="2 3">
    <name type="scientific">Araneus ventricosus</name>
    <name type="common">Orbweaver spider</name>
    <name type="synonym">Epeira ventricosa</name>
    <dbReference type="NCBI Taxonomy" id="182803"/>
    <lineage>
        <taxon>Eukaryota</taxon>
        <taxon>Metazoa</taxon>
        <taxon>Ecdysozoa</taxon>
        <taxon>Arthropoda</taxon>
        <taxon>Chelicerata</taxon>
        <taxon>Arachnida</taxon>
        <taxon>Araneae</taxon>
        <taxon>Araneomorphae</taxon>
        <taxon>Entelegynae</taxon>
        <taxon>Araneoidea</taxon>
        <taxon>Araneidae</taxon>
        <taxon>Araneus</taxon>
    </lineage>
</organism>
<evidence type="ECO:0000313" key="2">
    <source>
        <dbReference type="EMBL" id="GBM95059.1"/>
    </source>
</evidence>
<accession>A0A4Y2JZR5</accession>
<keyword evidence="3" id="KW-1185">Reference proteome</keyword>
<protein>
    <submittedName>
        <fullName evidence="2">Uncharacterized protein</fullName>
    </submittedName>
</protein>
<keyword evidence="1" id="KW-1133">Transmembrane helix</keyword>
<feature type="transmembrane region" description="Helical" evidence="1">
    <location>
        <begin position="21"/>
        <end position="43"/>
    </location>
</feature>